<proteinExistence type="predicted"/>
<keyword evidence="1" id="KW-0812">Transmembrane</keyword>
<protein>
    <recommendedName>
        <fullName evidence="4">Transmembrane protein</fullName>
    </recommendedName>
</protein>
<keyword evidence="1" id="KW-1133">Transmembrane helix</keyword>
<dbReference type="AlphaFoldDB" id="A0A176X1X2"/>
<name>A0A176X1X2_AGRTU</name>
<feature type="transmembrane region" description="Helical" evidence="1">
    <location>
        <begin position="85"/>
        <end position="102"/>
    </location>
</feature>
<evidence type="ECO:0000313" key="3">
    <source>
        <dbReference type="Proteomes" id="UP000077098"/>
    </source>
</evidence>
<comment type="caution">
    <text evidence="2">The sequence shown here is derived from an EMBL/GenBank/DDBJ whole genome shotgun (WGS) entry which is preliminary data.</text>
</comment>
<dbReference type="EMBL" id="LXPS01000036">
    <property type="protein sequence ID" value="OAE40676.1"/>
    <property type="molecule type" value="Genomic_DNA"/>
</dbReference>
<dbReference type="Proteomes" id="UP000077098">
    <property type="component" value="Unassembled WGS sequence"/>
</dbReference>
<organism evidence="2 3">
    <name type="scientific">Agrobacterium tumefaciens</name>
    <dbReference type="NCBI Taxonomy" id="358"/>
    <lineage>
        <taxon>Bacteria</taxon>
        <taxon>Pseudomonadati</taxon>
        <taxon>Pseudomonadota</taxon>
        <taxon>Alphaproteobacteria</taxon>
        <taxon>Hyphomicrobiales</taxon>
        <taxon>Rhizobiaceae</taxon>
        <taxon>Rhizobium/Agrobacterium group</taxon>
        <taxon>Agrobacterium</taxon>
        <taxon>Agrobacterium tumefaciens complex</taxon>
    </lineage>
</organism>
<gene>
    <name evidence="2" type="ORF">A7J57_10480</name>
</gene>
<keyword evidence="1" id="KW-0472">Membrane</keyword>
<accession>A0A176X1X2</accession>
<evidence type="ECO:0000313" key="2">
    <source>
        <dbReference type="EMBL" id="OAE40676.1"/>
    </source>
</evidence>
<sequence>MKIDWDYIQKYWDWLGHIIEGLVMSAIVTVIFLFAVPFKVAALMGLAFSIGHFHGREKRDYERSVDMKPPHLKGYLMWRWNFDQITDFWPTAVVLLFVMLIVNGL</sequence>
<reference evidence="2 3" key="1">
    <citation type="submission" date="2016-05" db="EMBL/GenBank/DDBJ databases">
        <authorList>
            <person name="Lavstsen T."/>
            <person name="Jespersen J.S."/>
        </authorList>
    </citation>
    <scope>NUCLEOTIDE SEQUENCE [LARGE SCALE GENOMIC DNA]</scope>
    <source>
        <strain evidence="2 3">KCJ1736</strain>
    </source>
</reference>
<dbReference type="RefSeq" id="WP_063950424.1">
    <property type="nucleotide sequence ID" value="NZ_LXPS01000036.1"/>
</dbReference>
<feature type="transmembrane region" description="Helical" evidence="1">
    <location>
        <begin position="22"/>
        <end position="50"/>
    </location>
</feature>
<evidence type="ECO:0008006" key="4">
    <source>
        <dbReference type="Google" id="ProtNLM"/>
    </source>
</evidence>
<evidence type="ECO:0000256" key="1">
    <source>
        <dbReference type="SAM" id="Phobius"/>
    </source>
</evidence>